<keyword evidence="2" id="KW-1185">Reference proteome</keyword>
<dbReference type="OrthoDB" id="146833at2157"/>
<gene>
    <name evidence="1" type="ORF">HYG87_02255</name>
</gene>
<dbReference type="AlphaFoldDB" id="A0A8T8K597"/>
<sequence length="167" mass="18956">MAPHCDTLDGPVVKACQLALETGNVNYVLPFVGEKSEKELKQIFDKTMKVRESGPEVAEVADLWFFENSVRLHRESEGKPYTGLKAAGLDWGPVVPLAENDIEEGDPSETIDFLKETLQDVLEDKFLRATSLKNRDKNDVRSSREYTQAMLDFVLFSHHLYKYMTEG</sequence>
<dbReference type="KEGG" id="meme:HYG87_02255"/>
<dbReference type="Proteomes" id="UP000681041">
    <property type="component" value="Chromosome"/>
</dbReference>
<organism evidence="1 2">
    <name type="scientific">Methanobacterium alkalithermotolerans</name>
    <dbReference type="NCBI Taxonomy" id="2731220"/>
    <lineage>
        <taxon>Archaea</taxon>
        <taxon>Methanobacteriati</taxon>
        <taxon>Methanobacteriota</taxon>
        <taxon>Methanomada group</taxon>
        <taxon>Methanobacteria</taxon>
        <taxon>Methanobacteriales</taxon>
        <taxon>Methanobacteriaceae</taxon>
        <taxon>Methanobacterium</taxon>
    </lineage>
</organism>
<evidence type="ECO:0000313" key="1">
    <source>
        <dbReference type="EMBL" id="QUH22675.1"/>
    </source>
</evidence>
<accession>A0A8T8K597</accession>
<dbReference type="RefSeq" id="WP_211533620.1">
    <property type="nucleotide sequence ID" value="NZ_CP058560.1"/>
</dbReference>
<dbReference type="InterPro" id="IPR045613">
    <property type="entry name" value="DUF6448"/>
</dbReference>
<protein>
    <submittedName>
        <fullName evidence="1">Uncharacterized protein</fullName>
    </submittedName>
</protein>
<dbReference type="Pfam" id="PF20046">
    <property type="entry name" value="DUF6448"/>
    <property type="match status" value="1"/>
</dbReference>
<dbReference type="EMBL" id="CP058560">
    <property type="protein sequence ID" value="QUH22675.1"/>
    <property type="molecule type" value="Genomic_DNA"/>
</dbReference>
<evidence type="ECO:0000313" key="2">
    <source>
        <dbReference type="Proteomes" id="UP000681041"/>
    </source>
</evidence>
<proteinExistence type="predicted"/>
<reference evidence="1" key="1">
    <citation type="submission" date="2020-07" db="EMBL/GenBank/DDBJ databases">
        <title>Methanobacterium. sp. MethCan genome.</title>
        <authorList>
            <person name="Postec A."/>
            <person name="Quemeneur M."/>
        </authorList>
    </citation>
    <scope>NUCLEOTIDE SEQUENCE</scope>
    <source>
        <strain evidence="1">MethCAN</strain>
    </source>
</reference>
<dbReference type="GeneID" id="64819549"/>
<name>A0A8T8K597_9EURY</name>